<reference evidence="1 2" key="1">
    <citation type="submission" date="2024-03" db="EMBL/GenBank/DDBJ databases">
        <title>Whole genome sequencing of Streptomyces racemochromogenes, to identify antimicrobial biosynthetic gene clusters.</title>
        <authorList>
            <person name="Suryawanshi P."/>
            <person name="Krishnaraj P.U."/>
            <person name="Arun Y.P."/>
            <person name="Suryawanshi M.P."/>
            <person name="Rakshit O."/>
        </authorList>
    </citation>
    <scope>NUCLEOTIDE SEQUENCE [LARGE SCALE GENOMIC DNA]</scope>
    <source>
        <strain evidence="1 2">AUDT626</strain>
    </source>
</reference>
<name>A0ABW7P885_9ACTN</name>
<dbReference type="RefSeq" id="WP_395508471.1">
    <property type="nucleotide sequence ID" value="NZ_JBBDHD010000009.1"/>
</dbReference>
<proteinExistence type="predicted"/>
<evidence type="ECO:0008006" key="3">
    <source>
        <dbReference type="Google" id="ProtNLM"/>
    </source>
</evidence>
<evidence type="ECO:0000313" key="2">
    <source>
        <dbReference type="Proteomes" id="UP001610631"/>
    </source>
</evidence>
<keyword evidence="2" id="KW-1185">Reference proteome</keyword>
<evidence type="ECO:0000313" key="1">
    <source>
        <dbReference type="EMBL" id="MFH7594535.1"/>
    </source>
</evidence>
<gene>
    <name evidence="1" type="ORF">WDV06_05440</name>
</gene>
<accession>A0ABW7P885</accession>
<sequence length="162" mass="16472">MSVRLRGRRPGRERPARPRPPVTRLRLACLFGGVFLLAGTVLCAVGLLLARQAVTEGSASVLDLWSAGPVVLGPADCPVPADGGPSPCPAADLRLPDDPLVSSAPLVLAALVPPSAAAGYVTAGYALAPLRRIALGAAAAGRDGRGPAEVRRAWSAGTCRRG</sequence>
<organism evidence="1 2">
    <name type="scientific">Streptomyces racemochromogenes</name>
    <dbReference type="NCBI Taxonomy" id="67353"/>
    <lineage>
        <taxon>Bacteria</taxon>
        <taxon>Bacillati</taxon>
        <taxon>Actinomycetota</taxon>
        <taxon>Actinomycetes</taxon>
        <taxon>Kitasatosporales</taxon>
        <taxon>Streptomycetaceae</taxon>
        <taxon>Streptomyces</taxon>
    </lineage>
</organism>
<protein>
    <recommendedName>
        <fullName evidence="3">Integral membrane protein</fullName>
    </recommendedName>
</protein>
<comment type="caution">
    <text evidence="1">The sequence shown here is derived from an EMBL/GenBank/DDBJ whole genome shotgun (WGS) entry which is preliminary data.</text>
</comment>
<dbReference type="Proteomes" id="UP001610631">
    <property type="component" value="Unassembled WGS sequence"/>
</dbReference>
<dbReference type="EMBL" id="JBBDHD010000009">
    <property type="protein sequence ID" value="MFH7594535.1"/>
    <property type="molecule type" value="Genomic_DNA"/>
</dbReference>